<reference evidence="1 2" key="1">
    <citation type="submission" date="2019-05" db="EMBL/GenBank/DDBJ databases">
        <title>Another draft genome of Portunus trituberculatus and its Hox gene families provides insights of decapod evolution.</title>
        <authorList>
            <person name="Jeong J.-H."/>
            <person name="Song I."/>
            <person name="Kim S."/>
            <person name="Choi T."/>
            <person name="Kim D."/>
            <person name="Ryu S."/>
            <person name="Kim W."/>
        </authorList>
    </citation>
    <scope>NUCLEOTIDE SEQUENCE [LARGE SCALE GENOMIC DNA]</scope>
    <source>
        <tissue evidence="1">Muscle</tissue>
    </source>
</reference>
<keyword evidence="2" id="KW-1185">Reference proteome</keyword>
<organism evidence="1 2">
    <name type="scientific">Portunus trituberculatus</name>
    <name type="common">Swimming crab</name>
    <name type="synonym">Neptunus trituberculatus</name>
    <dbReference type="NCBI Taxonomy" id="210409"/>
    <lineage>
        <taxon>Eukaryota</taxon>
        <taxon>Metazoa</taxon>
        <taxon>Ecdysozoa</taxon>
        <taxon>Arthropoda</taxon>
        <taxon>Crustacea</taxon>
        <taxon>Multicrustacea</taxon>
        <taxon>Malacostraca</taxon>
        <taxon>Eumalacostraca</taxon>
        <taxon>Eucarida</taxon>
        <taxon>Decapoda</taxon>
        <taxon>Pleocyemata</taxon>
        <taxon>Brachyura</taxon>
        <taxon>Eubrachyura</taxon>
        <taxon>Portunoidea</taxon>
        <taxon>Portunidae</taxon>
        <taxon>Portuninae</taxon>
        <taxon>Portunus</taxon>
    </lineage>
</organism>
<sequence>MSRSSRSKKDSLRSGVMLGSRGGERGFCRAKEKKGVLFFDIIKSCQCLSCAFMTLLDGDLATRDLACLVGDLACLLSDLACGVTSFPVWDLAWGSSELTWLVGDLGVITEGSCIVALRKGSVPVDRVALCWHSEIFKFSCVLSSAVPLSDSATYQNTSSIVALCKVSVVIEILALCWHSCKEEPSKPLMFSKVPVSVSATYQNTSSIVALCKLSVNPQHFPEFQHLAAFEPHTPAGSPQCTPAAHMCGYLLLLWRW</sequence>
<evidence type="ECO:0000313" key="1">
    <source>
        <dbReference type="EMBL" id="MPC49448.1"/>
    </source>
</evidence>
<dbReference type="Proteomes" id="UP000324222">
    <property type="component" value="Unassembled WGS sequence"/>
</dbReference>
<proteinExistence type="predicted"/>
<accession>A0A5B7FX17</accession>
<comment type="caution">
    <text evidence="1">The sequence shown here is derived from an EMBL/GenBank/DDBJ whole genome shotgun (WGS) entry which is preliminary data.</text>
</comment>
<protein>
    <submittedName>
        <fullName evidence="1">Uncharacterized protein</fullName>
    </submittedName>
</protein>
<name>A0A5B7FX17_PORTR</name>
<evidence type="ECO:0000313" key="2">
    <source>
        <dbReference type="Proteomes" id="UP000324222"/>
    </source>
</evidence>
<dbReference type="EMBL" id="VSRR010008877">
    <property type="protein sequence ID" value="MPC49448.1"/>
    <property type="molecule type" value="Genomic_DNA"/>
</dbReference>
<gene>
    <name evidence="1" type="ORF">E2C01_043250</name>
</gene>
<dbReference type="AlphaFoldDB" id="A0A5B7FX17"/>